<feature type="non-terminal residue" evidence="1">
    <location>
        <position position="461"/>
    </location>
</feature>
<feature type="non-terminal residue" evidence="1">
    <location>
        <position position="1"/>
    </location>
</feature>
<proteinExistence type="predicted"/>
<dbReference type="InterPro" id="IPR036691">
    <property type="entry name" value="Endo/exonu/phosph_ase_sf"/>
</dbReference>
<keyword evidence="2" id="KW-1185">Reference proteome</keyword>
<dbReference type="OrthoDB" id="447596at2759"/>
<reference evidence="1" key="1">
    <citation type="submission" date="2021-02" db="EMBL/GenBank/DDBJ databases">
        <authorList>
            <person name="Dougan E. K."/>
            <person name="Rhodes N."/>
            <person name="Thang M."/>
            <person name="Chan C."/>
        </authorList>
    </citation>
    <scope>NUCLEOTIDE SEQUENCE</scope>
</reference>
<dbReference type="EMBL" id="CAJNIZ010021764">
    <property type="protein sequence ID" value="CAE7455471.1"/>
    <property type="molecule type" value="Genomic_DNA"/>
</dbReference>
<evidence type="ECO:0008006" key="3">
    <source>
        <dbReference type="Google" id="ProtNLM"/>
    </source>
</evidence>
<evidence type="ECO:0000313" key="1">
    <source>
        <dbReference type="EMBL" id="CAE7455471.1"/>
    </source>
</evidence>
<comment type="caution">
    <text evidence="1">The sequence shown here is derived from an EMBL/GenBank/DDBJ whole genome shotgun (WGS) entry which is preliminary data.</text>
</comment>
<dbReference type="AlphaFoldDB" id="A0A812RXQ3"/>
<evidence type="ECO:0000313" key="2">
    <source>
        <dbReference type="Proteomes" id="UP000649617"/>
    </source>
</evidence>
<gene>
    <name evidence="1" type="ORF">SPIL2461_LOCUS11188</name>
</gene>
<name>A0A812RXQ3_SYMPI</name>
<organism evidence="1 2">
    <name type="scientific">Symbiodinium pilosum</name>
    <name type="common">Dinoflagellate</name>
    <dbReference type="NCBI Taxonomy" id="2952"/>
    <lineage>
        <taxon>Eukaryota</taxon>
        <taxon>Sar</taxon>
        <taxon>Alveolata</taxon>
        <taxon>Dinophyceae</taxon>
        <taxon>Suessiales</taxon>
        <taxon>Symbiodiniaceae</taxon>
        <taxon>Symbiodinium</taxon>
    </lineage>
</organism>
<accession>A0A812RXQ3</accession>
<protein>
    <recommendedName>
        <fullName evidence="3">Endonuclease/exonuclease/phosphatase domain-containing protein</fullName>
    </recommendedName>
</protein>
<dbReference type="Proteomes" id="UP000649617">
    <property type="component" value="Unassembled WGS sequence"/>
</dbReference>
<dbReference type="SUPFAM" id="SSF56219">
    <property type="entry name" value="DNase I-like"/>
    <property type="match status" value="1"/>
</dbReference>
<sequence>RAERSHLEEGCGFEAVDVRLQHTNLLVVSVYLKTGTSINTRPNSSILAELISLVRNWKGVWIIAGDFNTPPEEIAATNVLAEMNGCLCTVGVPTTDQGREIDFAIVHKTLEPLSLLRIDWSVPHKPHASLALRLELGEGLCPAMMLEQHSMHIEVAQAVQGDHNSMASPPTEGKPFQGEWLQDKLPQDEATQHFARVSEAAQQGESCRHSWRTVVEWITTLPRVDGADDPERVKFQMVEFLATGSGEAQPLIDQVERLARQAKDSEYSEDKAQYQAWLEEAQSGSLRPLFRTVKSHELTTVRPFGHVEPGLRPYLRFLQWQEIWGATDCAIERVMQVSQQRAKEEAKKLMALSGQDYFQRFRKLPNKAPGPDGWTVQVLRALPLHACEWIAEVCRRVEVTGEAPAQWTVSLVVLMAKKPQIERPIALLHVVYKAWIKSRYYLVEQWLESFAAKAPWDAARK</sequence>
<dbReference type="Gene3D" id="3.60.10.10">
    <property type="entry name" value="Endonuclease/exonuclease/phosphatase"/>
    <property type="match status" value="1"/>
</dbReference>